<organism evidence="1 2">
    <name type="scientific">Myxococcus llanfairpwllgwyngyllgogerychwyrndrobwllllantysiliogogogochensis</name>
    <dbReference type="NCBI Taxonomy" id="2590453"/>
    <lineage>
        <taxon>Bacteria</taxon>
        <taxon>Pseudomonadati</taxon>
        <taxon>Myxococcota</taxon>
        <taxon>Myxococcia</taxon>
        <taxon>Myxococcales</taxon>
        <taxon>Cystobacterineae</taxon>
        <taxon>Myxococcaceae</taxon>
        <taxon>Myxococcus</taxon>
    </lineage>
</organism>
<proteinExistence type="predicted"/>
<sequence length="118" mass="12766">MTGARLGGARADVSRCIDASLQCQAACEAGMARMVAQGQTLSSASVRVLRQCAELCELNVRALRKESRLARRTTSLCFELSSLVARTAWLDADDPGSYTLAKDALRLARSCHPLLFSF</sequence>
<dbReference type="Proteomes" id="UP000315369">
    <property type="component" value="Unassembled WGS sequence"/>
</dbReference>
<evidence type="ECO:0000313" key="1">
    <source>
        <dbReference type="EMBL" id="TQF12308.1"/>
    </source>
</evidence>
<accession>A0A540WTG8</accession>
<dbReference type="EMBL" id="VIFM01000144">
    <property type="protein sequence ID" value="TQF12308.1"/>
    <property type="molecule type" value="Genomic_DNA"/>
</dbReference>
<dbReference type="RefSeq" id="WP_141645943.1">
    <property type="nucleotide sequence ID" value="NZ_VIFM01000144.1"/>
</dbReference>
<name>A0A540WTG8_9BACT</name>
<evidence type="ECO:0000313" key="2">
    <source>
        <dbReference type="Proteomes" id="UP000315369"/>
    </source>
</evidence>
<dbReference type="PANTHER" id="PTHR37310">
    <property type="entry name" value="CYTOPLASMIC PROTEIN-RELATED"/>
    <property type="match status" value="1"/>
</dbReference>
<dbReference type="AlphaFoldDB" id="A0A540WTG8"/>
<comment type="caution">
    <text evidence="1">The sequence shown here is derived from an EMBL/GenBank/DDBJ whole genome shotgun (WGS) entry which is preliminary data.</text>
</comment>
<dbReference type="InterPro" id="IPR005560">
    <property type="entry name" value="Csp_YhjQ"/>
</dbReference>
<keyword evidence="2" id="KW-1185">Reference proteome</keyword>
<dbReference type="Gene3D" id="1.20.1270.360">
    <property type="match status" value="1"/>
</dbReference>
<reference evidence="1 2" key="1">
    <citation type="submission" date="2019-06" db="EMBL/GenBank/DDBJ databases">
        <authorList>
            <person name="Livingstone P."/>
            <person name="Whitworth D."/>
        </authorList>
    </citation>
    <scope>NUCLEOTIDE SEQUENCE [LARGE SCALE GENOMIC DNA]</scope>
    <source>
        <strain evidence="1 2">AM401</strain>
    </source>
</reference>
<gene>
    <name evidence="1" type="ORF">FJV41_29650</name>
</gene>
<dbReference type="Pfam" id="PF03860">
    <property type="entry name" value="Csp"/>
    <property type="match status" value="1"/>
</dbReference>
<protein>
    <submittedName>
        <fullName evidence="1">Uncharacterized protein</fullName>
    </submittedName>
</protein>
<dbReference type="PANTHER" id="PTHR37310:SF1">
    <property type="entry name" value="CYTOPLASMIC PROTEIN"/>
    <property type="match status" value="1"/>
</dbReference>
<dbReference type="OrthoDB" id="5514551at2"/>